<keyword evidence="10" id="KW-1185">Reference proteome</keyword>
<evidence type="ECO:0000313" key="10">
    <source>
        <dbReference type="Proteomes" id="UP000239007"/>
    </source>
</evidence>
<keyword evidence="4 8" id="KW-0812">Transmembrane</keyword>
<dbReference type="AlphaFoldDB" id="A0A2S7UUA9"/>
<dbReference type="GO" id="GO:0005886">
    <property type="term" value="C:plasma membrane"/>
    <property type="evidence" value="ECO:0007669"/>
    <property type="project" value="UniProtKB-SubCell"/>
</dbReference>
<proteinExistence type="inferred from homology"/>
<dbReference type="EMBL" id="MSCH01000003">
    <property type="protein sequence ID" value="PQJ53576.1"/>
    <property type="molecule type" value="Genomic_DNA"/>
</dbReference>
<sequence length="238" mass="25590">MLPLITVIILTLLAGLAMPLGAFLASRKFIKSRILQSEFQHFIVAFGGGALLSAVSLVLVPEGSRSLSLPSTALWFSLGALLFMGLDILQQKVKTSASQLLAMLSDFVPESLALGATFTINQELALLLAAMIAMQNIPEGFNAFTELKKTSAYSATKIIILFSLFSLLGPLSAVAGYLWLVEDPELLSIIMIFASGGILYVVFQDIAPQVRLKNHYFPPMGAVCGFLLGILGYMLTTL</sequence>
<feature type="transmembrane region" description="Helical" evidence="8">
    <location>
        <begin position="186"/>
        <end position="203"/>
    </location>
</feature>
<keyword evidence="5" id="KW-0862">Zinc</keyword>
<name>A0A2S7UUA9_9GAMM</name>
<comment type="caution">
    <text evidence="9">The sequence shown here is derived from an EMBL/GenBank/DDBJ whole genome shotgun (WGS) entry which is preliminary data.</text>
</comment>
<dbReference type="Pfam" id="PF02535">
    <property type="entry name" value="Zip"/>
    <property type="match status" value="1"/>
</dbReference>
<evidence type="ECO:0000256" key="2">
    <source>
        <dbReference type="ARBA" id="ARBA00006939"/>
    </source>
</evidence>
<dbReference type="RefSeq" id="WP_105052061.1">
    <property type="nucleotide sequence ID" value="NZ_BMYG01000002.1"/>
</dbReference>
<evidence type="ECO:0000256" key="5">
    <source>
        <dbReference type="ARBA" id="ARBA00022833"/>
    </source>
</evidence>
<evidence type="ECO:0000256" key="3">
    <source>
        <dbReference type="ARBA" id="ARBA00022475"/>
    </source>
</evidence>
<evidence type="ECO:0000313" key="9">
    <source>
        <dbReference type="EMBL" id="PQJ53576.1"/>
    </source>
</evidence>
<feature type="transmembrane region" description="Helical" evidence="8">
    <location>
        <begin position="72"/>
        <end position="89"/>
    </location>
</feature>
<evidence type="ECO:0000256" key="1">
    <source>
        <dbReference type="ARBA" id="ARBA00004651"/>
    </source>
</evidence>
<dbReference type="OrthoDB" id="5766358at2"/>
<feature type="transmembrane region" description="Helical" evidence="8">
    <location>
        <begin position="158"/>
        <end position="180"/>
    </location>
</feature>
<keyword evidence="3" id="KW-1003">Cell membrane</keyword>
<evidence type="ECO:0000256" key="8">
    <source>
        <dbReference type="SAM" id="Phobius"/>
    </source>
</evidence>
<keyword evidence="6 8" id="KW-1133">Transmembrane helix</keyword>
<reference evidence="9 10" key="1">
    <citation type="submission" date="2016-12" db="EMBL/GenBank/DDBJ databases">
        <title>Diversity of luminous bacteria.</title>
        <authorList>
            <person name="Yoshizawa S."/>
            <person name="Kogure K."/>
        </authorList>
    </citation>
    <scope>NUCLEOTIDE SEQUENCE [LARGE SCALE GENOMIC DNA]</scope>
    <source>
        <strain evidence="9 10">SA4-48</strain>
    </source>
</reference>
<dbReference type="GO" id="GO:0005385">
    <property type="term" value="F:zinc ion transmembrane transporter activity"/>
    <property type="evidence" value="ECO:0007669"/>
    <property type="project" value="TreeGrafter"/>
</dbReference>
<gene>
    <name evidence="9" type="ORF">BTO11_07780</name>
</gene>
<dbReference type="Proteomes" id="UP000239007">
    <property type="component" value="Unassembled WGS sequence"/>
</dbReference>
<dbReference type="PANTHER" id="PTHR11040:SF211">
    <property type="entry name" value="ZINC TRANSPORTER ZIP11"/>
    <property type="match status" value="1"/>
</dbReference>
<evidence type="ECO:0000256" key="7">
    <source>
        <dbReference type="ARBA" id="ARBA00023136"/>
    </source>
</evidence>
<dbReference type="PANTHER" id="PTHR11040">
    <property type="entry name" value="ZINC/IRON TRANSPORTER"/>
    <property type="match status" value="1"/>
</dbReference>
<comment type="subcellular location">
    <subcellularLocation>
        <location evidence="1">Cell membrane</location>
        <topology evidence="1">Multi-pass membrane protein</topology>
    </subcellularLocation>
</comment>
<protein>
    <submittedName>
        <fullName evidence="9">Divalent cation transporter</fullName>
    </submittedName>
</protein>
<comment type="similarity">
    <text evidence="2">Belongs to the ZIP transporter (TC 2.A.5) family.</text>
</comment>
<evidence type="ECO:0000256" key="4">
    <source>
        <dbReference type="ARBA" id="ARBA00022692"/>
    </source>
</evidence>
<evidence type="ECO:0000256" key="6">
    <source>
        <dbReference type="ARBA" id="ARBA00022989"/>
    </source>
</evidence>
<dbReference type="InterPro" id="IPR003689">
    <property type="entry name" value="ZIP"/>
</dbReference>
<feature type="transmembrane region" description="Helical" evidence="8">
    <location>
        <begin position="215"/>
        <end position="235"/>
    </location>
</feature>
<feature type="transmembrane region" description="Helical" evidence="8">
    <location>
        <begin position="42"/>
        <end position="60"/>
    </location>
</feature>
<organism evidence="9 10">
    <name type="scientific">Psychrosphaera saromensis</name>
    <dbReference type="NCBI Taxonomy" id="716813"/>
    <lineage>
        <taxon>Bacteria</taxon>
        <taxon>Pseudomonadati</taxon>
        <taxon>Pseudomonadota</taxon>
        <taxon>Gammaproteobacteria</taxon>
        <taxon>Alteromonadales</taxon>
        <taxon>Pseudoalteromonadaceae</taxon>
        <taxon>Psychrosphaera</taxon>
    </lineage>
</organism>
<feature type="transmembrane region" description="Helical" evidence="8">
    <location>
        <begin position="6"/>
        <end position="30"/>
    </location>
</feature>
<accession>A0A2S7UUA9</accession>
<keyword evidence="7 8" id="KW-0472">Membrane</keyword>